<gene>
    <name evidence="1" type="primary">Maph116</name>
    <name evidence="1" type="ORF">H4Q86_116</name>
</gene>
<evidence type="ECO:0000313" key="2">
    <source>
        <dbReference type="Proteomes" id="UP000829694"/>
    </source>
</evidence>
<name>A0AAE7MLH5_9BBAC</name>
<proteinExistence type="predicted"/>
<dbReference type="GeneID" id="80539480"/>
<dbReference type="Proteomes" id="UP000829694">
    <property type="component" value="Segment"/>
</dbReference>
<organism evidence="1 2">
    <name type="scientific">Matsumuraeses phaseoli granulovirus</name>
    <dbReference type="NCBI Taxonomy" id="2760664"/>
    <lineage>
        <taxon>Viruses</taxon>
        <taxon>Viruses incertae sedis</taxon>
        <taxon>Naldaviricetes</taxon>
        <taxon>Lefavirales</taxon>
        <taxon>Baculoviridae</taxon>
        <taxon>Betabaculovirus</taxon>
        <taxon>Betabaculovirus maphaseoli</taxon>
    </lineage>
</organism>
<dbReference type="KEGG" id="vg:80539480"/>
<evidence type="ECO:0000313" key="1">
    <source>
        <dbReference type="EMBL" id="QOD40079.1"/>
    </source>
</evidence>
<accession>A0AAE7MLH5</accession>
<keyword evidence="2" id="KW-1185">Reference proteome</keyword>
<protein>
    <submittedName>
        <fullName evidence="1">Maph116</fullName>
    </submittedName>
</protein>
<sequence>MAVQNKSYPFIMLFLLIFIAIFQLSKTTTFPPLHLNNTSGLSINPEFYDIYLYTDNSSKHLTHTHHNYGDRLKMQPVNTTTRPAKFQLFAVNNGYVLTCSTYLDQLCFSYTKVFKMLTRPASRNLPHDCIMFFETTEPKPRQVHYMLTNNTKQLCIKNYNTATQGFKFKLYTLFKSIKYYVVVDSSLYSTTNTNNATVFEAKLLECKPQGYNNIGSQFSCYIDGKRPPCQNERLLNVNINMWYSNKIESLKTIITTTDTTSTTTFKISTKSTTITPLIVSTTKQILNNIAVNYSQGVITPPHTPTKFSFDKPVTTTTSSWFDVELFVINNNCINNIVNVSLLCFSIICVVVYHICIN</sequence>
<reference evidence="1" key="1">
    <citation type="journal article" date="2020" name="Viruses">
        <title>Genome Analysis of a Novel Clade b Betabaculovirus Isolated from the Legume Pest Matsumuraeses phaseoli (Lepidoptera: Tortricidae).</title>
        <authorList>
            <person name="Shu R."/>
            <person name="Meng Q."/>
            <person name="Miao L."/>
            <person name="Liang H."/>
            <person name="Chen J."/>
            <person name="Xu Y."/>
            <person name="Cheng L."/>
            <person name="Jin W."/>
            <person name="Qin Q."/>
            <person name="Zhang H."/>
        </authorList>
    </citation>
    <scope>NUCLEOTIDE SEQUENCE</scope>
    <source>
        <strain evidence="1">IOZ01</strain>
    </source>
</reference>
<dbReference type="RefSeq" id="YP_010800834.1">
    <property type="nucleotide sequence ID" value="NC_076905.1"/>
</dbReference>
<dbReference type="EMBL" id="MT844067">
    <property type="protein sequence ID" value="QOD40079.1"/>
    <property type="molecule type" value="Genomic_DNA"/>
</dbReference>